<sequence>MKADRHRHLRESPLDLKTAMMVDPLPRSYLRARTQLSPRTNASTVKNWNISSPRMYLKTSQHPRLKSSGSPRATLGERTTRGLHLGLRRRSCCSPSMDSSNLQRPPGGVVTILRVSGNWNKNRLGRSSVVMTSKQINFSKNLSIRFISQEIWQARAGHLTTYLANAAVSERFHPESTSRRERGRILSEHFKAIGSSRARNPGFPLPSFCRWHADQVQLDMQTSGESLKTATITVTARILDANESLRDQRRRSVNTHLARGRKWSRLVDELSFGILFRHTWALAKADNSSLQQLVSSLQNSTVKMSILRHLEAQLETFLSMGRTNPYILEQVFTREKLLDRSSQPK</sequence>
<evidence type="ECO:0000313" key="2">
    <source>
        <dbReference type="Proteomes" id="UP000193689"/>
    </source>
</evidence>
<reference evidence="1 2" key="1">
    <citation type="submission" date="2016-07" db="EMBL/GenBank/DDBJ databases">
        <title>Pervasive Adenine N6-methylation of Active Genes in Fungi.</title>
        <authorList>
            <consortium name="DOE Joint Genome Institute"/>
            <person name="Mondo S.J."/>
            <person name="Dannebaum R.O."/>
            <person name="Kuo R.C."/>
            <person name="Labutti K."/>
            <person name="Haridas S."/>
            <person name="Kuo A."/>
            <person name="Salamov A."/>
            <person name="Ahrendt S.R."/>
            <person name="Lipzen A."/>
            <person name="Sullivan W."/>
            <person name="Andreopoulos W.B."/>
            <person name="Clum A."/>
            <person name="Lindquist E."/>
            <person name="Daum C."/>
            <person name="Ramamoorthy G.K."/>
            <person name="Gryganskyi A."/>
            <person name="Culley D."/>
            <person name="Magnuson J.K."/>
            <person name="James T.Y."/>
            <person name="O'Malley M.A."/>
            <person name="Stajich J.E."/>
            <person name="Spatafora J.W."/>
            <person name="Visel A."/>
            <person name="Grigoriev I.V."/>
        </authorList>
    </citation>
    <scope>NUCLEOTIDE SEQUENCE [LARGE SCALE GENOMIC DNA]</scope>
    <source>
        <strain evidence="1 2">CBS 129021</strain>
    </source>
</reference>
<dbReference type="OrthoDB" id="4775821at2759"/>
<keyword evidence="2" id="KW-1185">Reference proteome</keyword>
<name>A0A1Y2DQR9_9PEZI</name>
<proteinExistence type="predicted"/>
<dbReference type="Proteomes" id="UP000193689">
    <property type="component" value="Unassembled WGS sequence"/>
</dbReference>
<dbReference type="GeneID" id="63774794"/>
<dbReference type="InParanoid" id="A0A1Y2DQR9"/>
<evidence type="ECO:0000313" key="1">
    <source>
        <dbReference type="EMBL" id="ORY61610.1"/>
    </source>
</evidence>
<dbReference type="RefSeq" id="XP_040713687.1">
    <property type="nucleotide sequence ID" value="XM_040858582.1"/>
</dbReference>
<accession>A0A1Y2DQR9</accession>
<organism evidence="1 2">
    <name type="scientific">Pseudomassariella vexata</name>
    <dbReference type="NCBI Taxonomy" id="1141098"/>
    <lineage>
        <taxon>Eukaryota</taxon>
        <taxon>Fungi</taxon>
        <taxon>Dikarya</taxon>
        <taxon>Ascomycota</taxon>
        <taxon>Pezizomycotina</taxon>
        <taxon>Sordariomycetes</taxon>
        <taxon>Xylariomycetidae</taxon>
        <taxon>Amphisphaeriales</taxon>
        <taxon>Pseudomassariaceae</taxon>
        <taxon>Pseudomassariella</taxon>
    </lineage>
</organism>
<comment type="caution">
    <text evidence="1">The sequence shown here is derived from an EMBL/GenBank/DDBJ whole genome shotgun (WGS) entry which is preliminary data.</text>
</comment>
<protein>
    <submittedName>
        <fullName evidence="1">Uncharacterized protein</fullName>
    </submittedName>
</protein>
<dbReference type="STRING" id="1141098.A0A1Y2DQR9"/>
<dbReference type="AlphaFoldDB" id="A0A1Y2DQR9"/>
<dbReference type="EMBL" id="MCFJ01000010">
    <property type="protein sequence ID" value="ORY61610.1"/>
    <property type="molecule type" value="Genomic_DNA"/>
</dbReference>
<gene>
    <name evidence="1" type="ORF">BCR38DRAFT_411470</name>
</gene>